<dbReference type="Proteomes" id="UP000268623">
    <property type="component" value="Unassembled WGS sequence"/>
</dbReference>
<name>A0A3M9XPE1_9HYPH</name>
<reference evidence="3 4" key="1">
    <citation type="submission" date="2018-08" db="EMBL/GenBank/DDBJ databases">
        <title>Genome sequence of Methylocystis hirsuta CSC1, a methanotroph able to accumulate PHAs.</title>
        <authorList>
            <person name="Bordel S."/>
            <person name="Rodriguez E."/>
            <person name="Gancedo J."/>
            <person name="Munoz R."/>
        </authorList>
    </citation>
    <scope>NUCLEOTIDE SEQUENCE [LARGE SCALE GENOMIC DNA]</scope>
    <source>
        <strain evidence="3 4">CSC1</strain>
    </source>
</reference>
<sequence>MAAALLLVVSFAVIGGTAAREKTQAAKQKDAPAAARPATVETPAPAHEVNNPAAAPTGADSAPPVEPKQAATPLDPKAAEINASIEAGLAASTKGPATISLIDQGSITIPANEAFIPKPEGMRFLRALGQSPGPEVVGLVMGLGDDVEWVAVIRYTNEGYIRDDDAKNLSADDLLSNLREGAEEENKDREARGFRPVEVLGWIEKPIYDSSQHRLVWSLLSSAKGDASNPVKGVNYNTYALGREGYFSLSMLTTSAKVEQYKPTAKALLANLAYKSGKRYEDFNSSTDQVAAYGLAALVGGVAAKKLGLLGLGAAFFAKFAKVIVLAVAGLGVGIMKFFNRGQKT</sequence>
<dbReference type="EMBL" id="QWDD01000001">
    <property type="protein sequence ID" value="RNJ49894.1"/>
    <property type="molecule type" value="Genomic_DNA"/>
</dbReference>
<accession>A0A3M9XPE1</accession>
<dbReference type="AlphaFoldDB" id="A0A3M9XPE1"/>
<dbReference type="OrthoDB" id="196355at2"/>
<gene>
    <name evidence="3" type="ORF">D1O30_10075</name>
</gene>
<protein>
    <submittedName>
        <fullName evidence="3">DUF2167 domain-containing protein</fullName>
    </submittedName>
</protein>
<dbReference type="Pfam" id="PF09935">
    <property type="entry name" value="DUF2167"/>
    <property type="match status" value="1"/>
</dbReference>
<comment type="caution">
    <text evidence="3">The sequence shown here is derived from an EMBL/GenBank/DDBJ whole genome shotgun (WGS) entry which is preliminary data.</text>
</comment>
<feature type="compositionally biased region" description="Low complexity" evidence="1">
    <location>
        <begin position="31"/>
        <end position="46"/>
    </location>
</feature>
<keyword evidence="4" id="KW-1185">Reference proteome</keyword>
<evidence type="ECO:0000256" key="1">
    <source>
        <dbReference type="SAM" id="MobiDB-lite"/>
    </source>
</evidence>
<keyword evidence="2" id="KW-0472">Membrane</keyword>
<dbReference type="InterPro" id="IPR018682">
    <property type="entry name" value="DUF2167_membr"/>
</dbReference>
<keyword evidence="2" id="KW-0812">Transmembrane</keyword>
<evidence type="ECO:0000313" key="4">
    <source>
        <dbReference type="Proteomes" id="UP000268623"/>
    </source>
</evidence>
<feature type="region of interest" description="Disordered" evidence="1">
    <location>
        <begin position="24"/>
        <end position="73"/>
    </location>
</feature>
<feature type="transmembrane region" description="Helical" evidence="2">
    <location>
        <begin position="320"/>
        <end position="339"/>
    </location>
</feature>
<evidence type="ECO:0000256" key="2">
    <source>
        <dbReference type="SAM" id="Phobius"/>
    </source>
</evidence>
<evidence type="ECO:0000313" key="3">
    <source>
        <dbReference type="EMBL" id="RNJ49894.1"/>
    </source>
</evidence>
<proteinExistence type="predicted"/>
<keyword evidence="2" id="KW-1133">Transmembrane helix</keyword>
<organism evidence="3 4">
    <name type="scientific">Methylocystis hirsuta</name>
    <dbReference type="NCBI Taxonomy" id="369798"/>
    <lineage>
        <taxon>Bacteria</taxon>
        <taxon>Pseudomonadati</taxon>
        <taxon>Pseudomonadota</taxon>
        <taxon>Alphaproteobacteria</taxon>
        <taxon>Hyphomicrobiales</taxon>
        <taxon>Methylocystaceae</taxon>
        <taxon>Methylocystis</taxon>
    </lineage>
</organism>